<dbReference type="EMBL" id="WIUZ02000007">
    <property type="protein sequence ID" value="KAF9785274.1"/>
    <property type="molecule type" value="Genomic_DNA"/>
</dbReference>
<proteinExistence type="predicted"/>
<gene>
    <name evidence="2" type="ORF">BJ322DRAFT_1108728</name>
</gene>
<sequence length="143" mass="16107">MLFHSREPFHRVQHWTGTHFTHASLKDLGAVFHLGHNYGGSCRIPSSLTPLTVFDVTGVHVINVTYCECDPNASGVPHIQLHRVRWFPATWRRPSTAFTFRLLNFIHKLQSNCKVNLYDFHGAIAAVSDNSGSGKPCQEHGIF</sequence>
<reference evidence="2" key="1">
    <citation type="journal article" date="2020" name="Nat. Commun.">
        <title>Large-scale genome sequencing of mycorrhizal fungi provides insights into the early evolution of symbiotic traits.</title>
        <authorList>
            <person name="Miyauchi S."/>
            <person name="Kiss E."/>
            <person name="Kuo A."/>
            <person name="Drula E."/>
            <person name="Kohler A."/>
            <person name="Sanchez-Garcia M."/>
            <person name="Morin E."/>
            <person name="Andreopoulos B."/>
            <person name="Barry K.W."/>
            <person name="Bonito G."/>
            <person name="Buee M."/>
            <person name="Carver A."/>
            <person name="Chen C."/>
            <person name="Cichocki N."/>
            <person name="Clum A."/>
            <person name="Culley D."/>
            <person name="Crous P.W."/>
            <person name="Fauchery L."/>
            <person name="Girlanda M."/>
            <person name="Hayes R.D."/>
            <person name="Keri Z."/>
            <person name="LaButti K."/>
            <person name="Lipzen A."/>
            <person name="Lombard V."/>
            <person name="Magnuson J."/>
            <person name="Maillard F."/>
            <person name="Murat C."/>
            <person name="Nolan M."/>
            <person name="Ohm R.A."/>
            <person name="Pangilinan J."/>
            <person name="Pereira M.F."/>
            <person name="Perotto S."/>
            <person name="Peter M."/>
            <person name="Pfister S."/>
            <person name="Riley R."/>
            <person name="Sitrit Y."/>
            <person name="Stielow J.B."/>
            <person name="Szollosi G."/>
            <person name="Zifcakova L."/>
            <person name="Stursova M."/>
            <person name="Spatafora J.W."/>
            <person name="Tedersoo L."/>
            <person name="Vaario L.M."/>
            <person name="Yamada A."/>
            <person name="Yan M."/>
            <person name="Wang P."/>
            <person name="Xu J."/>
            <person name="Bruns T."/>
            <person name="Baldrian P."/>
            <person name="Vilgalys R."/>
            <person name="Dunand C."/>
            <person name="Henrissat B."/>
            <person name="Grigoriev I.V."/>
            <person name="Hibbett D."/>
            <person name="Nagy L.G."/>
            <person name="Martin F.M."/>
        </authorList>
    </citation>
    <scope>NUCLEOTIDE SEQUENCE</scope>
    <source>
        <strain evidence="2">UH-Tt-Lm1</strain>
    </source>
</reference>
<accession>A0A9P6HE22</accession>
<feature type="domain" description="CxC2-like cysteine cluster KDZ transposase-associated" evidence="1">
    <location>
        <begin position="25"/>
        <end position="132"/>
    </location>
</feature>
<keyword evidence="3" id="KW-1185">Reference proteome</keyword>
<comment type="caution">
    <text evidence="2">The sequence shown here is derived from an EMBL/GenBank/DDBJ whole genome shotgun (WGS) entry which is preliminary data.</text>
</comment>
<organism evidence="2 3">
    <name type="scientific">Thelephora terrestris</name>
    <dbReference type="NCBI Taxonomy" id="56493"/>
    <lineage>
        <taxon>Eukaryota</taxon>
        <taxon>Fungi</taxon>
        <taxon>Dikarya</taxon>
        <taxon>Basidiomycota</taxon>
        <taxon>Agaricomycotina</taxon>
        <taxon>Agaricomycetes</taxon>
        <taxon>Thelephorales</taxon>
        <taxon>Thelephoraceae</taxon>
        <taxon>Thelephora</taxon>
    </lineage>
</organism>
<dbReference type="Proteomes" id="UP000736335">
    <property type="component" value="Unassembled WGS sequence"/>
</dbReference>
<dbReference type="InterPro" id="IPR041457">
    <property type="entry name" value="CxC2_KDZ-assoc"/>
</dbReference>
<evidence type="ECO:0000259" key="1">
    <source>
        <dbReference type="Pfam" id="PF18803"/>
    </source>
</evidence>
<dbReference type="Pfam" id="PF18803">
    <property type="entry name" value="CxC2"/>
    <property type="match status" value="1"/>
</dbReference>
<dbReference type="OrthoDB" id="3004525at2759"/>
<protein>
    <recommendedName>
        <fullName evidence="1">CxC2-like cysteine cluster KDZ transposase-associated domain-containing protein</fullName>
    </recommendedName>
</protein>
<evidence type="ECO:0000313" key="2">
    <source>
        <dbReference type="EMBL" id="KAF9785274.1"/>
    </source>
</evidence>
<name>A0A9P6HE22_9AGAM</name>
<evidence type="ECO:0000313" key="3">
    <source>
        <dbReference type="Proteomes" id="UP000736335"/>
    </source>
</evidence>
<dbReference type="AlphaFoldDB" id="A0A9P6HE22"/>
<reference evidence="2" key="2">
    <citation type="submission" date="2020-11" db="EMBL/GenBank/DDBJ databases">
        <authorList>
            <consortium name="DOE Joint Genome Institute"/>
            <person name="Kuo A."/>
            <person name="Miyauchi S."/>
            <person name="Kiss E."/>
            <person name="Drula E."/>
            <person name="Kohler A."/>
            <person name="Sanchez-Garcia M."/>
            <person name="Andreopoulos B."/>
            <person name="Barry K.W."/>
            <person name="Bonito G."/>
            <person name="Buee M."/>
            <person name="Carver A."/>
            <person name="Chen C."/>
            <person name="Cichocki N."/>
            <person name="Clum A."/>
            <person name="Culley D."/>
            <person name="Crous P.W."/>
            <person name="Fauchery L."/>
            <person name="Girlanda M."/>
            <person name="Hayes R."/>
            <person name="Keri Z."/>
            <person name="Labutti K."/>
            <person name="Lipzen A."/>
            <person name="Lombard V."/>
            <person name="Magnuson J."/>
            <person name="Maillard F."/>
            <person name="Morin E."/>
            <person name="Murat C."/>
            <person name="Nolan M."/>
            <person name="Ohm R."/>
            <person name="Pangilinan J."/>
            <person name="Pereira M."/>
            <person name="Perotto S."/>
            <person name="Peter M."/>
            <person name="Riley R."/>
            <person name="Sitrit Y."/>
            <person name="Stielow B."/>
            <person name="Szollosi G."/>
            <person name="Zifcakova L."/>
            <person name="Stursova M."/>
            <person name="Spatafora J.W."/>
            <person name="Tedersoo L."/>
            <person name="Vaario L.-M."/>
            <person name="Yamada A."/>
            <person name="Yan M."/>
            <person name="Wang P."/>
            <person name="Xu J."/>
            <person name="Bruns T."/>
            <person name="Baldrian P."/>
            <person name="Vilgalys R."/>
            <person name="Henrissat B."/>
            <person name="Grigoriev I.V."/>
            <person name="Hibbett D."/>
            <person name="Nagy L.G."/>
            <person name="Martin F.M."/>
        </authorList>
    </citation>
    <scope>NUCLEOTIDE SEQUENCE</scope>
    <source>
        <strain evidence="2">UH-Tt-Lm1</strain>
    </source>
</reference>